<dbReference type="Gene3D" id="1.10.4200.10">
    <property type="entry name" value="Triphosphoribosyl-dephospho-CoA protein"/>
    <property type="match status" value="1"/>
</dbReference>
<dbReference type="KEGG" id="spad:DVK44_17020"/>
<dbReference type="EC" id="2.4.2.52" evidence="2"/>
<keyword evidence="5" id="KW-0067">ATP-binding</keyword>
<evidence type="ECO:0000256" key="6">
    <source>
        <dbReference type="SAM" id="MobiDB-lite"/>
    </source>
</evidence>
<dbReference type="EMBL" id="CP031194">
    <property type="protein sequence ID" value="AXG79103.1"/>
    <property type="molecule type" value="Genomic_DNA"/>
</dbReference>
<keyword evidence="3" id="KW-0808">Transferase</keyword>
<proteinExistence type="predicted"/>
<dbReference type="GO" id="GO:0046917">
    <property type="term" value="F:triphosphoribosyl-dephospho-CoA synthase activity"/>
    <property type="evidence" value="ECO:0007669"/>
    <property type="project" value="UniProtKB-EC"/>
</dbReference>
<evidence type="ECO:0000256" key="2">
    <source>
        <dbReference type="ARBA" id="ARBA00012074"/>
    </source>
</evidence>
<accession>A0A345HQX9</accession>
<comment type="catalytic activity">
    <reaction evidence="1">
        <text>3'-dephospho-CoA + ATP = 2'-(5''-triphospho-alpha-D-ribosyl)-3'-dephospho-CoA + adenine</text>
        <dbReference type="Rhea" id="RHEA:15117"/>
        <dbReference type="ChEBI" id="CHEBI:16708"/>
        <dbReference type="ChEBI" id="CHEBI:30616"/>
        <dbReference type="ChEBI" id="CHEBI:57328"/>
        <dbReference type="ChEBI" id="CHEBI:61378"/>
        <dbReference type="EC" id="2.4.2.52"/>
    </reaction>
</comment>
<dbReference type="GO" id="GO:0005524">
    <property type="term" value="F:ATP binding"/>
    <property type="evidence" value="ECO:0007669"/>
    <property type="project" value="UniProtKB-KW"/>
</dbReference>
<dbReference type="AlphaFoldDB" id="A0A345HQX9"/>
<dbReference type="Pfam" id="PF01874">
    <property type="entry name" value="CitG"/>
    <property type="match status" value="1"/>
</dbReference>
<keyword evidence="8" id="KW-1185">Reference proteome</keyword>
<evidence type="ECO:0000313" key="7">
    <source>
        <dbReference type="EMBL" id="AXG79103.1"/>
    </source>
</evidence>
<organism evidence="7 8">
    <name type="scientific">Streptomyces paludis</name>
    <dbReference type="NCBI Taxonomy" id="2282738"/>
    <lineage>
        <taxon>Bacteria</taxon>
        <taxon>Bacillati</taxon>
        <taxon>Actinomycetota</taxon>
        <taxon>Actinomycetes</taxon>
        <taxon>Kitasatosporales</taxon>
        <taxon>Streptomycetaceae</taxon>
        <taxon>Streptomyces</taxon>
    </lineage>
</organism>
<evidence type="ECO:0000256" key="3">
    <source>
        <dbReference type="ARBA" id="ARBA00022679"/>
    </source>
</evidence>
<dbReference type="RefSeq" id="WP_114660436.1">
    <property type="nucleotide sequence ID" value="NZ_CP031194.1"/>
</dbReference>
<reference evidence="8" key="1">
    <citation type="submission" date="2018-07" db="EMBL/GenBank/DDBJ databases">
        <authorList>
            <person name="Zhao J."/>
        </authorList>
    </citation>
    <scope>NUCLEOTIDE SEQUENCE [LARGE SCALE GENOMIC DNA]</scope>
    <source>
        <strain evidence="8">GSSD-12</strain>
    </source>
</reference>
<dbReference type="PANTHER" id="PTHR30201:SF2">
    <property type="entry name" value="2-(5''-TRIPHOSPHORIBOSYL)-3'-DEPHOSPHOCOENZYME-A SYNTHASE"/>
    <property type="match status" value="1"/>
</dbReference>
<evidence type="ECO:0000256" key="5">
    <source>
        <dbReference type="ARBA" id="ARBA00022840"/>
    </source>
</evidence>
<evidence type="ECO:0000313" key="8">
    <source>
        <dbReference type="Proteomes" id="UP000253868"/>
    </source>
</evidence>
<dbReference type="InterPro" id="IPR002736">
    <property type="entry name" value="CitG"/>
</dbReference>
<evidence type="ECO:0000256" key="1">
    <source>
        <dbReference type="ARBA" id="ARBA00001210"/>
    </source>
</evidence>
<gene>
    <name evidence="7" type="ORF">DVK44_17020</name>
</gene>
<sequence>MPMNREDEVLAEAAIDALLAEAELTPKPGLPDRREADFGALRWSARSLAPGLAAMAAAARRSGGGTPGHPGRTAGDTPPRELRRELGAIGRHTERTMARANTGTALHHGAVWPLGLLVAAAALEPATAPDQLPAAARRLAALPDPSAPRVPSPGATVASRYGAAGARGEARAGFPHIRRALTALGTARSAGAREPEARLDALLTIMCTLQDTGLLHAAGPHGLRQVQNGAHAVLEAGGAGSDAGGRALRDLDSTLRADGLRPRGSAHLLAGALFLDILRDRTYATTALPTALAA</sequence>
<dbReference type="GO" id="GO:0051191">
    <property type="term" value="P:prosthetic group biosynthetic process"/>
    <property type="evidence" value="ECO:0007669"/>
    <property type="project" value="TreeGrafter"/>
</dbReference>
<feature type="region of interest" description="Disordered" evidence="6">
    <location>
        <begin position="58"/>
        <end position="80"/>
    </location>
</feature>
<keyword evidence="4" id="KW-0547">Nucleotide-binding</keyword>
<dbReference type="Proteomes" id="UP000253868">
    <property type="component" value="Chromosome"/>
</dbReference>
<evidence type="ECO:0000256" key="4">
    <source>
        <dbReference type="ARBA" id="ARBA00022741"/>
    </source>
</evidence>
<dbReference type="PANTHER" id="PTHR30201">
    <property type="entry name" value="TRIPHOSPHORIBOSYL-DEPHOSPHO-COA SYNTHASE"/>
    <property type="match status" value="1"/>
</dbReference>
<protein>
    <recommendedName>
        <fullName evidence="2">triphosphoribosyl-dephospho-CoA synthase</fullName>
        <ecNumber evidence="2">2.4.2.52</ecNumber>
    </recommendedName>
</protein>
<name>A0A345HQX9_9ACTN</name>
<dbReference type="OrthoDB" id="114886at2"/>